<dbReference type="InterPro" id="IPR036465">
    <property type="entry name" value="vWFA_dom_sf"/>
</dbReference>
<reference evidence="3 4" key="1">
    <citation type="submission" date="2017-05" db="EMBL/GenBank/DDBJ databases">
        <authorList>
            <person name="Varghese N."/>
            <person name="Submissions S."/>
        </authorList>
    </citation>
    <scope>NUCLEOTIDE SEQUENCE [LARGE SCALE GENOMIC DNA]</scope>
    <source>
        <strain evidence="3 4">DSM 15949</strain>
    </source>
</reference>
<keyword evidence="4" id="KW-1185">Reference proteome</keyword>
<evidence type="ECO:0000313" key="4">
    <source>
        <dbReference type="Proteomes" id="UP001157914"/>
    </source>
</evidence>
<feature type="chain" id="PRO_5045581706" evidence="1">
    <location>
        <begin position="35"/>
        <end position="557"/>
    </location>
</feature>
<dbReference type="InterPro" id="IPR002035">
    <property type="entry name" value="VWF_A"/>
</dbReference>
<dbReference type="Proteomes" id="UP001157914">
    <property type="component" value="Unassembled WGS sequence"/>
</dbReference>
<dbReference type="Pfam" id="PF00092">
    <property type="entry name" value="VWA"/>
    <property type="match status" value="1"/>
</dbReference>
<proteinExistence type="predicted"/>
<dbReference type="SMART" id="SM00327">
    <property type="entry name" value="VWA"/>
    <property type="match status" value="1"/>
</dbReference>
<feature type="domain" description="VWFA" evidence="2">
    <location>
        <begin position="80"/>
        <end position="267"/>
    </location>
</feature>
<dbReference type="EMBL" id="FXTT01000008">
    <property type="protein sequence ID" value="SMP37028.1"/>
    <property type="molecule type" value="Genomic_DNA"/>
</dbReference>
<evidence type="ECO:0000256" key="1">
    <source>
        <dbReference type="SAM" id="SignalP"/>
    </source>
</evidence>
<organism evidence="3 4">
    <name type="scientific">Roseibium denhamense</name>
    <dbReference type="NCBI Taxonomy" id="76305"/>
    <lineage>
        <taxon>Bacteria</taxon>
        <taxon>Pseudomonadati</taxon>
        <taxon>Pseudomonadota</taxon>
        <taxon>Alphaproteobacteria</taxon>
        <taxon>Hyphomicrobiales</taxon>
        <taxon>Stappiaceae</taxon>
        <taxon>Roseibium</taxon>
    </lineage>
</organism>
<feature type="signal peptide" evidence="1">
    <location>
        <begin position="1"/>
        <end position="34"/>
    </location>
</feature>
<dbReference type="Gene3D" id="3.40.50.410">
    <property type="entry name" value="von Willebrand factor, type A domain"/>
    <property type="match status" value="1"/>
</dbReference>
<name>A0ABY1PN19_9HYPH</name>
<accession>A0ABY1PN19</accession>
<protein>
    <submittedName>
        <fullName evidence="3">von Willebrand factor type A domain-containing protein</fullName>
    </submittedName>
</protein>
<dbReference type="SUPFAM" id="SSF53300">
    <property type="entry name" value="vWA-like"/>
    <property type="match status" value="1"/>
</dbReference>
<comment type="caution">
    <text evidence="3">The sequence shown here is derived from an EMBL/GenBank/DDBJ whole genome shotgun (WGS) entry which is preliminary data.</text>
</comment>
<evidence type="ECO:0000259" key="2">
    <source>
        <dbReference type="PROSITE" id="PS50234"/>
    </source>
</evidence>
<keyword evidence="1" id="KW-0732">Signal</keyword>
<sequence>MGHRRKLSTWFAHTAITRLLALAALLSASVAALAETTVKQIDHGINVCPAFDIVQRNILEVTAGADGEEAIPQGATDPVAVEIIFDASGSMAASLDGRRKIDIARQALGAALNRLDQSDALVSIRAYGFDSSVEKSPEASCPNTALVSNFRQRGQQHHSGITNRLEPYGYTPIAASLHAAGVDLSGVRARDRMVILITDGEETCNGDPVAAAAALRARDFAVASYVVGFDLDAEQRAQMLAIASAGGGAYFDASDAASLEAAIDEAVGVTVRKQERVIKKCINDVRGGETVAEATVLGPGLFTVGELLPKQTERFYRIDTSVGQHVVLRGLLQSHRTYPGENGKPFETAYALGAFTIRPYHPDGQPMSIRAARKRNIPGTSFFLEYTDQTGSGIAFSIGDNYDWVAPDPLFAIEIDGETGISEIASTGNIRFTQNAEPDRVLQGELDKKSSDSIGGDDPIDVWRIALPSVSGNAEGWQGVVSVFTETAVSGYRLDITVAGEREGETVALADNPGGSGYLAVAAIEPEQPLDALIVTLKSKELDGAVTEYDLFVVADG</sequence>
<dbReference type="PROSITE" id="PS50234">
    <property type="entry name" value="VWFA"/>
    <property type="match status" value="1"/>
</dbReference>
<gene>
    <name evidence="3" type="ORF">SAMN06265374_4464</name>
</gene>
<evidence type="ECO:0000313" key="3">
    <source>
        <dbReference type="EMBL" id="SMP37028.1"/>
    </source>
</evidence>